<evidence type="ECO:0000313" key="1">
    <source>
        <dbReference type="EMBL" id="EEP81564.1"/>
    </source>
</evidence>
<dbReference type="RefSeq" id="XP_002583462.1">
    <property type="nucleotide sequence ID" value="XM_002583416.1"/>
</dbReference>
<dbReference type="EMBL" id="CH476618">
    <property type="protein sequence ID" value="EEP81564.1"/>
    <property type="molecule type" value="Genomic_DNA"/>
</dbReference>
<dbReference type="GeneID" id="8442858"/>
<dbReference type="HOGENOM" id="CLU_010595_0_2_1"/>
<dbReference type="GO" id="GO:0008168">
    <property type="term" value="F:methyltransferase activity"/>
    <property type="evidence" value="ECO:0007669"/>
    <property type="project" value="TreeGrafter"/>
</dbReference>
<evidence type="ECO:0000313" key="2">
    <source>
        <dbReference type="Proteomes" id="UP000002058"/>
    </source>
</evidence>
<dbReference type="PANTHER" id="PTHR43591:SF10">
    <property type="entry name" value="ABC TRANSMEMBRANE TYPE-1 DOMAIN-CONTAINING PROTEIN-RELATED"/>
    <property type="match status" value="1"/>
</dbReference>
<dbReference type="OrthoDB" id="2013972at2759"/>
<dbReference type="CDD" id="cd02440">
    <property type="entry name" value="AdoMet_MTases"/>
    <property type="match status" value="1"/>
</dbReference>
<proteinExistence type="predicted"/>
<keyword evidence="2" id="KW-1185">Reference proteome</keyword>
<dbReference type="InterPro" id="IPR029063">
    <property type="entry name" value="SAM-dependent_MTases_sf"/>
</dbReference>
<organism evidence="1 2">
    <name type="scientific">Uncinocarpus reesii (strain UAMH 1704)</name>
    <dbReference type="NCBI Taxonomy" id="336963"/>
    <lineage>
        <taxon>Eukaryota</taxon>
        <taxon>Fungi</taxon>
        <taxon>Dikarya</taxon>
        <taxon>Ascomycota</taxon>
        <taxon>Pezizomycotina</taxon>
        <taxon>Eurotiomycetes</taxon>
        <taxon>Eurotiomycetidae</taxon>
        <taxon>Onygenales</taxon>
        <taxon>Onygenaceae</taxon>
        <taxon>Uncinocarpus</taxon>
    </lineage>
</organism>
<accession>C4JV37</accession>
<protein>
    <recommendedName>
        <fullName evidence="3">Methyltransferase domain-containing protein</fullName>
    </recommendedName>
</protein>
<dbReference type="Gene3D" id="3.40.50.150">
    <property type="entry name" value="Vaccinia Virus protein VP39"/>
    <property type="match status" value="1"/>
</dbReference>
<dbReference type="VEuPathDB" id="FungiDB:UREG_06429"/>
<dbReference type="PANTHER" id="PTHR43591">
    <property type="entry name" value="METHYLTRANSFERASE"/>
    <property type="match status" value="1"/>
</dbReference>
<evidence type="ECO:0008006" key="3">
    <source>
        <dbReference type="Google" id="ProtNLM"/>
    </source>
</evidence>
<dbReference type="SUPFAM" id="SSF53335">
    <property type="entry name" value="S-adenosyl-L-methionine-dependent methyltransferases"/>
    <property type="match status" value="1"/>
</dbReference>
<reference evidence="2" key="1">
    <citation type="journal article" date="2009" name="Genome Res.">
        <title>Comparative genomic analyses of the human fungal pathogens Coccidioides and their relatives.</title>
        <authorList>
            <person name="Sharpton T.J."/>
            <person name="Stajich J.E."/>
            <person name="Rounsley S.D."/>
            <person name="Gardner M.J."/>
            <person name="Wortman J.R."/>
            <person name="Jordar V.S."/>
            <person name="Maiti R."/>
            <person name="Kodira C.D."/>
            <person name="Neafsey D.E."/>
            <person name="Zeng Q."/>
            <person name="Hung C.-Y."/>
            <person name="McMahan C."/>
            <person name="Muszewska A."/>
            <person name="Grynberg M."/>
            <person name="Mandel M.A."/>
            <person name="Kellner E.M."/>
            <person name="Barker B.M."/>
            <person name="Galgiani J.N."/>
            <person name="Orbach M.J."/>
            <person name="Kirkland T.N."/>
            <person name="Cole G.T."/>
            <person name="Henn M.R."/>
            <person name="Birren B.W."/>
            <person name="Taylor J.W."/>
        </authorList>
    </citation>
    <scope>NUCLEOTIDE SEQUENCE [LARGE SCALE GENOMIC DNA]</scope>
    <source>
        <strain evidence="2">UAMH 1704</strain>
    </source>
</reference>
<dbReference type="KEGG" id="ure:UREG_06429"/>
<sequence length="246" mass="27820">MQHHLYTLLYGGIYRAPISKDIKYALDVGCGTGIWAIEFADKFPNTEIIATDLSAIQPGFVPENLQFEVDDAEDDWQFSHLFDYIHIGTLAGSIADWPRLLRQAYDNLVPGGWLEVIDFDAWASTDDDSLPPDSAYAQFQALLVDASKQFGKEINIAPKLLELVEDAGFVNVVDERRRAPLSPWPSDPKQKNLGEIMRMVMADSLEPYCLALFTRILNWNDTMIQAQLAGVRQDLRNMNYHIHTTS</sequence>
<dbReference type="eggNOG" id="ENOG502QSKG">
    <property type="taxonomic scope" value="Eukaryota"/>
</dbReference>
<name>C4JV37_UNCRE</name>
<dbReference type="InParanoid" id="C4JV37"/>
<dbReference type="AlphaFoldDB" id="C4JV37"/>
<dbReference type="OMA" id="SIWELAP"/>
<gene>
    <name evidence="1" type="ORF">UREG_06429</name>
</gene>
<dbReference type="Pfam" id="PF13489">
    <property type="entry name" value="Methyltransf_23"/>
    <property type="match status" value="1"/>
</dbReference>
<dbReference type="Proteomes" id="UP000002058">
    <property type="component" value="Unassembled WGS sequence"/>
</dbReference>